<gene>
    <name evidence="2" type="ORF">XINFAN_04062</name>
</gene>
<dbReference type="Proteomes" id="UP000277498">
    <property type="component" value="Unassembled WGS sequence"/>
</dbReference>
<dbReference type="AlphaFoldDB" id="A0A3P5XQ83"/>
<feature type="signal peptide" evidence="1">
    <location>
        <begin position="1"/>
        <end position="21"/>
    </location>
</feature>
<dbReference type="RefSeq" id="WP_124088731.1">
    <property type="nucleotide sequence ID" value="NZ_UXAW01000134.1"/>
</dbReference>
<organism evidence="2 3">
    <name type="scientific">Pseudogemmobacter humi</name>
    <dbReference type="NCBI Taxonomy" id="2483812"/>
    <lineage>
        <taxon>Bacteria</taxon>
        <taxon>Pseudomonadati</taxon>
        <taxon>Pseudomonadota</taxon>
        <taxon>Alphaproteobacteria</taxon>
        <taxon>Rhodobacterales</taxon>
        <taxon>Paracoccaceae</taxon>
        <taxon>Pseudogemmobacter</taxon>
    </lineage>
</organism>
<dbReference type="EMBL" id="UXAW01000134">
    <property type="protein sequence ID" value="VDC33833.1"/>
    <property type="molecule type" value="Genomic_DNA"/>
</dbReference>
<evidence type="ECO:0000313" key="2">
    <source>
        <dbReference type="EMBL" id="VDC33833.1"/>
    </source>
</evidence>
<proteinExistence type="predicted"/>
<evidence type="ECO:0000313" key="3">
    <source>
        <dbReference type="Proteomes" id="UP000277498"/>
    </source>
</evidence>
<keyword evidence="1" id="KW-0732">Signal</keyword>
<evidence type="ECO:0000256" key="1">
    <source>
        <dbReference type="SAM" id="SignalP"/>
    </source>
</evidence>
<sequence>MKHLLPLTACALIASTATALAEGNLPLGEWEVTAVRLQDPSQRITAIIENDPSYMGVVLSIADEAMAWRPNGSVPESTALEDCPGPIILPATESPDPIHIEPGAMAVLCGDGQAWGPGAVYLSPAPGVMELWWFDQSLLTLERVSK</sequence>
<keyword evidence="3" id="KW-1185">Reference proteome</keyword>
<reference evidence="2 3" key="1">
    <citation type="submission" date="2018-11" db="EMBL/GenBank/DDBJ databases">
        <authorList>
            <person name="Criscuolo A."/>
        </authorList>
    </citation>
    <scope>NUCLEOTIDE SEQUENCE [LARGE SCALE GENOMIC DNA]</scope>
    <source>
        <strain evidence="2">ACIP111625</strain>
    </source>
</reference>
<name>A0A3P5XQ83_9RHOB</name>
<protein>
    <submittedName>
        <fullName evidence="2">Uncharacterized protein</fullName>
    </submittedName>
</protein>
<dbReference type="OrthoDB" id="5450120at2"/>
<accession>A0A3P5XQ83</accession>
<feature type="chain" id="PRO_5017977361" evidence="1">
    <location>
        <begin position="22"/>
        <end position="146"/>
    </location>
</feature>